<dbReference type="AlphaFoldDB" id="A0A8B7N1Q6"/>
<keyword evidence="1" id="KW-0175">Coiled coil</keyword>
<dbReference type="RefSeq" id="XP_018007775.1">
    <property type="nucleotide sequence ID" value="XM_018152286.2"/>
</dbReference>
<evidence type="ECO:0000256" key="2">
    <source>
        <dbReference type="SAM" id="MobiDB-lite"/>
    </source>
</evidence>
<organism evidence="4 6">
    <name type="scientific">Hyalella azteca</name>
    <name type="common">Amphipod</name>
    <dbReference type="NCBI Taxonomy" id="294128"/>
    <lineage>
        <taxon>Eukaryota</taxon>
        <taxon>Metazoa</taxon>
        <taxon>Ecdysozoa</taxon>
        <taxon>Arthropoda</taxon>
        <taxon>Crustacea</taxon>
        <taxon>Multicrustacea</taxon>
        <taxon>Malacostraca</taxon>
        <taxon>Eumalacostraca</taxon>
        <taxon>Peracarida</taxon>
        <taxon>Amphipoda</taxon>
        <taxon>Senticaudata</taxon>
        <taxon>Talitrida</taxon>
        <taxon>Talitroidea</taxon>
        <taxon>Hyalellidae</taxon>
        <taxon>Hyalella</taxon>
    </lineage>
</organism>
<dbReference type="KEGG" id="hazt:108665526"/>
<feature type="compositionally biased region" description="Basic and acidic residues" evidence="2">
    <location>
        <begin position="209"/>
        <end position="218"/>
    </location>
</feature>
<dbReference type="GO" id="GO:0031011">
    <property type="term" value="C:Ino80 complex"/>
    <property type="evidence" value="ECO:0007669"/>
    <property type="project" value="InterPro"/>
</dbReference>
<dbReference type="Proteomes" id="UP000694843">
    <property type="component" value="Unplaced"/>
</dbReference>
<feature type="domain" description="INO80 complex subunit E N-terminal" evidence="3">
    <location>
        <begin position="10"/>
        <end position="57"/>
    </location>
</feature>
<feature type="compositionally biased region" description="Low complexity" evidence="2">
    <location>
        <begin position="97"/>
        <end position="110"/>
    </location>
</feature>
<proteinExistence type="predicted"/>
<gene>
    <name evidence="5 6" type="primary">LOC108665526</name>
</gene>
<dbReference type="Pfam" id="PF24237">
    <property type="entry name" value="INO80E"/>
    <property type="match status" value="1"/>
</dbReference>
<evidence type="ECO:0000313" key="5">
    <source>
        <dbReference type="RefSeq" id="XP_018007775.1"/>
    </source>
</evidence>
<dbReference type="GO" id="GO:0006338">
    <property type="term" value="P:chromatin remodeling"/>
    <property type="evidence" value="ECO:0007669"/>
    <property type="project" value="InterPro"/>
</dbReference>
<dbReference type="InterPro" id="IPR026678">
    <property type="entry name" value="INO80E"/>
</dbReference>
<reference evidence="5 6" key="1">
    <citation type="submission" date="2025-04" db="UniProtKB">
        <authorList>
            <consortium name="RefSeq"/>
        </authorList>
    </citation>
    <scope>IDENTIFICATION</scope>
    <source>
        <tissue evidence="5 6">Whole organism</tissue>
    </source>
</reference>
<dbReference type="OrthoDB" id="5977486at2759"/>
<dbReference type="PANTHER" id="PTHR21812:SF1">
    <property type="entry name" value="INO80 COMPLEX SUBUNIT E"/>
    <property type="match status" value="1"/>
</dbReference>
<dbReference type="InterPro" id="IPR056515">
    <property type="entry name" value="INO80E_N"/>
</dbReference>
<feature type="region of interest" description="Disordered" evidence="2">
    <location>
        <begin position="128"/>
        <end position="218"/>
    </location>
</feature>
<accession>A0A8B7N1Q6</accession>
<keyword evidence="4" id="KW-1185">Reference proteome</keyword>
<dbReference type="GeneID" id="108665526"/>
<evidence type="ECO:0000313" key="4">
    <source>
        <dbReference type="Proteomes" id="UP000694843"/>
    </source>
</evidence>
<dbReference type="RefSeq" id="XP_018007777.1">
    <property type="nucleotide sequence ID" value="XM_018152288.2"/>
</dbReference>
<name>A0A8B7N1Q6_HYAAZ</name>
<feature type="region of interest" description="Disordered" evidence="2">
    <location>
        <begin position="63"/>
        <end position="112"/>
    </location>
</feature>
<sequence length="280" mass="29845">MPVQSEEPVDYKRRYKNLKRKLRLLIYENECFKEELEKANRALLQIQQDKSFLLEQLLPYHQPEASSSDSDLTDYSDTESGNVALAKKKRSGEGINSSSTAQASASSSSSGLTNSNFPLLVAGGSRSVPAGGKGLPRATSGSKPSSSAAAAAAAASTTGKKRTVSLTTRGGKQAGRGRQKRAPTKPTKDLPGTLGVRLSGQSSVDAADDDGRGVPELSREEVERDLLARQTIAELHTPVSLTLPNQLFSDNIMDGDLLEDMETTSNLDEDAGSGLGVYEE</sequence>
<dbReference type="PANTHER" id="PTHR21812">
    <property type="entry name" value="INO80 COMPLEX SUBUNIT E"/>
    <property type="match status" value="1"/>
</dbReference>
<evidence type="ECO:0000259" key="3">
    <source>
        <dbReference type="Pfam" id="PF24237"/>
    </source>
</evidence>
<protein>
    <submittedName>
        <fullName evidence="5">Uncharacterized protein LOC108665526 isoform X1</fullName>
    </submittedName>
    <submittedName>
        <fullName evidence="6">Uncharacterized protein LOC108665526 isoform X2</fullName>
    </submittedName>
</protein>
<evidence type="ECO:0000256" key="1">
    <source>
        <dbReference type="SAM" id="Coils"/>
    </source>
</evidence>
<feature type="coiled-coil region" evidence="1">
    <location>
        <begin position="15"/>
        <end position="56"/>
    </location>
</feature>
<feature type="compositionally biased region" description="Low complexity" evidence="2">
    <location>
        <begin position="136"/>
        <end position="158"/>
    </location>
</feature>
<evidence type="ECO:0000313" key="6">
    <source>
        <dbReference type="RefSeq" id="XP_018007777.1"/>
    </source>
</evidence>